<evidence type="ECO:0000259" key="1">
    <source>
        <dbReference type="Pfam" id="PF01636"/>
    </source>
</evidence>
<reference evidence="2 3" key="1">
    <citation type="submission" date="2019-04" db="EMBL/GenBank/DDBJ databases">
        <title>Fungal friends and foes A comparative genomics study of 23 Aspergillus species from section Flavi.</title>
        <authorList>
            <consortium name="DOE Joint Genome Institute"/>
            <person name="Kjaerbolling I."/>
            <person name="Vesth T.C."/>
            <person name="Frisvad J.C."/>
            <person name="Nybo J.L."/>
            <person name="Theobald S."/>
            <person name="Kildgaard S."/>
            <person name="Petersen T.I."/>
            <person name="Kuo A."/>
            <person name="Sato A."/>
            <person name="Lyhne E.K."/>
            <person name="Kogle M.E."/>
            <person name="Wiebenga A."/>
            <person name="Kun R.S."/>
            <person name="Lubbers R.J."/>
            <person name="Makela M.R."/>
            <person name="Barry K."/>
            <person name="Chovatia M."/>
            <person name="Clum A."/>
            <person name="Daum C."/>
            <person name="Haridas S."/>
            <person name="He G."/>
            <person name="LaButti K."/>
            <person name="Lipzen A."/>
            <person name="Mondo S."/>
            <person name="Pangilinan J."/>
            <person name="Riley R."/>
            <person name="Salamov A."/>
            <person name="Simmons B.A."/>
            <person name="Magnuson J.K."/>
            <person name="Henrissat B."/>
            <person name="Mortensen U.H."/>
            <person name="Larsen T.O."/>
            <person name="De vries R.P."/>
            <person name="Grigoriev I.V."/>
            <person name="Machida M."/>
            <person name="Baker S.E."/>
            <person name="Andersen M.R."/>
        </authorList>
    </citation>
    <scope>NUCLEOTIDE SEQUENCE [LARGE SCALE GENOMIC DNA]</scope>
    <source>
        <strain evidence="2 3">CBS 117618</strain>
    </source>
</reference>
<dbReference type="InterPro" id="IPR011009">
    <property type="entry name" value="Kinase-like_dom_sf"/>
</dbReference>
<dbReference type="InterPro" id="IPR051678">
    <property type="entry name" value="AGP_Transferase"/>
</dbReference>
<feature type="domain" description="Aminoglycoside phosphotransferase" evidence="1">
    <location>
        <begin position="217"/>
        <end position="258"/>
    </location>
</feature>
<dbReference type="AlphaFoldDB" id="A0A5N6E3J3"/>
<gene>
    <name evidence="2" type="ORF">BDV34DRAFT_219095</name>
</gene>
<dbReference type="EMBL" id="ML734937">
    <property type="protein sequence ID" value="KAB8211879.1"/>
    <property type="molecule type" value="Genomic_DNA"/>
</dbReference>
<evidence type="ECO:0000313" key="2">
    <source>
        <dbReference type="EMBL" id="KAB8211879.1"/>
    </source>
</evidence>
<accession>A0A5N6E3J3</accession>
<dbReference type="SUPFAM" id="SSF56112">
    <property type="entry name" value="Protein kinase-like (PK-like)"/>
    <property type="match status" value="1"/>
</dbReference>
<dbReference type="Gene3D" id="3.90.1200.10">
    <property type="match status" value="1"/>
</dbReference>
<proteinExistence type="predicted"/>
<dbReference type="Pfam" id="PF01636">
    <property type="entry name" value="APH"/>
    <property type="match status" value="1"/>
</dbReference>
<dbReference type="PANTHER" id="PTHR21310:SF15">
    <property type="entry name" value="AMINOGLYCOSIDE PHOSPHOTRANSFERASE DOMAIN-CONTAINING PROTEIN"/>
    <property type="match status" value="1"/>
</dbReference>
<dbReference type="PANTHER" id="PTHR21310">
    <property type="entry name" value="AMINOGLYCOSIDE PHOSPHOTRANSFERASE-RELATED-RELATED"/>
    <property type="match status" value="1"/>
</dbReference>
<name>A0A5N6E3J3_ASPPA</name>
<keyword evidence="3" id="KW-1185">Reference proteome</keyword>
<evidence type="ECO:0000313" key="3">
    <source>
        <dbReference type="Proteomes" id="UP000326532"/>
    </source>
</evidence>
<dbReference type="OMA" id="IMESEYY"/>
<dbReference type="Proteomes" id="UP000326532">
    <property type="component" value="Unassembled WGS sequence"/>
</dbReference>
<protein>
    <recommendedName>
        <fullName evidence="1">Aminoglycoside phosphotransferase domain-containing protein</fullName>
    </recommendedName>
</protein>
<dbReference type="VEuPathDB" id="FungiDB:BDV34DRAFT_219095"/>
<dbReference type="InterPro" id="IPR002575">
    <property type="entry name" value="Aminoglycoside_PTrfase"/>
</dbReference>
<organism evidence="2 3">
    <name type="scientific">Aspergillus parasiticus</name>
    <dbReference type="NCBI Taxonomy" id="5067"/>
    <lineage>
        <taxon>Eukaryota</taxon>
        <taxon>Fungi</taxon>
        <taxon>Dikarya</taxon>
        <taxon>Ascomycota</taxon>
        <taxon>Pezizomycotina</taxon>
        <taxon>Eurotiomycetes</taxon>
        <taxon>Eurotiomycetidae</taxon>
        <taxon>Eurotiales</taxon>
        <taxon>Aspergillaceae</taxon>
        <taxon>Aspergillus</taxon>
        <taxon>Aspergillus subgen. Circumdati</taxon>
    </lineage>
</organism>
<sequence length="313" mass="35097">MSHEILLENDKFAGYRWVFLESNNWDTLIQIATIRKDGLACKLLPEIGLGYNHMVRILEFSDQLRWGAKLRMPHLPQDGDGPDAGGQIMESEYYTLQLVHELSQDSVGMDLSMAAPSKDKLRVFSAMAEIQIKMFNIRLPKIGKITGINDDGSYRQGPIPGLGGPFNTAAEFFRAWSTKVDFGLSHNQLKDAAGSFVDELSISSLAFNALMNDMVEELSKSDEGPFPLCHSDFGHNNMIFDDNYRLLGVIDWEGAFAAPWRQLQQERGITEGYGLSPVLQDSQWQHIASAMRLYQSGNPGWYAKVLQEISKDG</sequence>